<comment type="subcellular location">
    <subcellularLocation>
        <location evidence="1">Nucleus</location>
    </subcellularLocation>
</comment>
<dbReference type="InterPro" id="IPR010982">
    <property type="entry name" value="Lambda_DNA-bd_dom_sf"/>
</dbReference>
<evidence type="ECO:0000256" key="3">
    <source>
        <dbReference type="ARBA" id="ARBA00023015"/>
    </source>
</evidence>
<protein>
    <submittedName>
        <fullName evidence="11">Homeobox protein</fullName>
    </submittedName>
</protein>
<feature type="compositionally biased region" description="Low complexity" evidence="9">
    <location>
        <begin position="1636"/>
        <end position="1660"/>
    </location>
</feature>
<dbReference type="Pfam" id="PF02376">
    <property type="entry name" value="CUT"/>
    <property type="match status" value="3"/>
</dbReference>
<keyword evidence="7" id="KW-0804">Transcription</keyword>
<evidence type="ECO:0000256" key="8">
    <source>
        <dbReference type="ARBA" id="ARBA00023242"/>
    </source>
</evidence>
<feature type="compositionally biased region" description="Polar residues" evidence="9">
    <location>
        <begin position="1442"/>
        <end position="1451"/>
    </location>
</feature>
<dbReference type="GO" id="GO:0000977">
    <property type="term" value="F:RNA polymerase II transcription regulatory region sequence-specific DNA binding"/>
    <property type="evidence" value="ECO:0007669"/>
    <property type="project" value="TreeGrafter"/>
</dbReference>
<dbReference type="SMART" id="SM01109">
    <property type="entry name" value="CUT"/>
    <property type="match status" value="3"/>
</dbReference>
<feature type="compositionally biased region" description="Polar residues" evidence="9">
    <location>
        <begin position="1734"/>
        <end position="1771"/>
    </location>
</feature>
<dbReference type="InterPro" id="IPR003350">
    <property type="entry name" value="CUT_dom"/>
</dbReference>
<keyword evidence="3" id="KW-0805">Transcription regulation</keyword>
<dbReference type="EMBL" id="SKCS01000084">
    <property type="protein sequence ID" value="TNN18082.1"/>
    <property type="molecule type" value="Genomic_DNA"/>
</dbReference>
<feature type="region of interest" description="Disordered" evidence="9">
    <location>
        <begin position="1734"/>
        <end position="1773"/>
    </location>
</feature>
<feature type="region of interest" description="Disordered" evidence="9">
    <location>
        <begin position="683"/>
        <end position="729"/>
    </location>
</feature>
<keyword evidence="6 11" id="KW-0371">Homeobox</keyword>
<reference evidence="11 12" key="1">
    <citation type="submission" date="2019-03" db="EMBL/GenBank/DDBJ databases">
        <title>An improved genome assembly of the fluke Schistosoma japonicum.</title>
        <authorList>
            <person name="Hu W."/>
            <person name="Luo F."/>
            <person name="Yin M."/>
            <person name="Mo X."/>
            <person name="Sun C."/>
            <person name="Wu Q."/>
            <person name="Zhu B."/>
            <person name="Xiang M."/>
            <person name="Wang J."/>
            <person name="Wang Y."/>
            <person name="Zhang T."/>
            <person name="Xu B."/>
            <person name="Zheng H."/>
            <person name="Feng Z."/>
        </authorList>
    </citation>
    <scope>NUCLEOTIDE SEQUENCE [LARGE SCALE GENOMIC DNA]</scope>
    <source>
        <strain evidence="11">HuSjv2</strain>
        <tissue evidence="11">Worms</tissue>
    </source>
</reference>
<proteinExistence type="predicted"/>
<feature type="compositionally biased region" description="Polar residues" evidence="9">
    <location>
        <begin position="1661"/>
        <end position="1671"/>
    </location>
</feature>
<dbReference type="Gene3D" id="1.10.260.40">
    <property type="entry name" value="lambda repressor-like DNA-binding domains"/>
    <property type="match status" value="3"/>
</dbReference>
<feature type="region of interest" description="Disordered" evidence="9">
    <location>
        <begin position="1429"/>
        <end position="1451"/>
    </location>
</feature>
<sequence>MPFYGMYALEKRDLLLPSAESSATVNSEISQATLMNRPSESHSVYDTVKNQLPGSHSFANFIKRRRVSINRSSGSAYRLKILKRCGHHLKRFIERKVDRTVADSDEVNDNDNCSISTNSCQTITKLTDSPVFLHECKENHINMEILKDLQNQQSILSQEVNQLKQQFLEIQNVLVSIQNILINQIHLQSSCTSSMLPHPLNSSIYLYNNNTNNSTNDNANMSIFSPIIPMMKAGIGAVNFPSNNVCNNNNNNNNNNNGVIQNPLVSPNSLSYVTTSPSSSQYTSTTTVASLKLNDIYNPITLSTSFLPLRILTNSSSSENPPITSLSISSSFFPVLYGSSVSSCTPLSQSASKISLDNTINKIVCNLQTNLTSTDSSSIGRMHYMCLNEQFINALPSLTTTPTTSNTTQTRPTASSYSPTLIINPICSGYPLTTTCLNNVTSIDSLTFASSSTTLLSHNDDELNKLENSNKCYSDNNEFISSCHPKTNVNCINENIDPWDSPTTASSSIDSSQQFPRNQIEPLDTFEIAATVRDLLTKHNISQRQFCRHILRLSQGTMSELLSKPRPWHRLTARGRDSYRRLQAWITDPNNVNSLKIAQRKLSSVEAATQPAREVTSLSKQSQSVPSNLDPVEIYAPCSKDLSSAKSSTLFTPFGYRNDLEPLCVVTGQSQKMEPTMHYDLDTQKSNDPQHCYHQQSSKEINSSHHHRSLKSSESIQSDENLISREEQETERRINQILLAAKAAMDYEKQIKANGGATDKLIGESSDNTSINMSSVSECHMGVCSKSNGMSNPLVSSVSFAGSGFDSLQTTTTAVTSGSTINSFEPTAVYTSILNEESNDALVSSSHLSVYPNSYLSLRQSTVVDSDSSLLNHTNPFNKNISNLLCTPTTYCSGGSVQSIDDGSFACGSSINAVIECSNLPSSHQMEAPPVYPGTAVHSTEQSLPITSNSGITVSDLLKLLTSQLKNNRSVNSDKTQSLITLPCTINDSSKDFNNSHNPILNNSNIPLLVNSSSPSISSPYSSPMSSVSVNSVKREDCTPLYTTTTTVNEFSIPILSPSMIPINHHPPIIPPLGIPTSTSFFPQSSSSSSSMSLQHTLMLLASAAATVRSVPLIKTSSTPTTSEVIGGNSLTQVGSNTNTTTATNPLLIENDTVHCYNNSYETDDNLSDSYYSNNNNMSSIQKVILPPLKQEDIDKYSELSTEEVTHRTRSILSQHSISQRLFGAHVLGLSQGSVSDLLARPKPWKLLTQKGREPFIRMQLFLNNPDDIINSLQSSSICPQPLTQKLFSNEPTSVSECTGGSSNDSSSSTYVRSNSSISPGATNMDQERLIVQSSEFPCLYDNNNMSMLTNFKFMDKLEMLNSMSLGSYHSGMIHSNHQSDLKASSNVFMRQQCIDQTIVPTTLSNSSLYDSSQVYSLQTIDCSLFEPITSPSGSPTPNSTQNDYFTENENTLPLNSSSNSSIHNSNNNQSVNVYQRPSSKKVMELATSITDLDTASMCGKIKELLQRHSIPQRLFGDVVLGMCQASVSDILSKTRPWSQLSNKARIPYVRLHLWLQEPDHLEILKAAQTNIKTCTRPNNNTKIIQGHNSTYAGYETSTTIMEQPTSDLSTRQFLLSTKPESSDLTSSPDVLSKLHSVTTSTSVSTRKRTLSSSSLSTSLCNQENSMNSPKKSGKLLKINSSQITPSSSPNHKTRNTANSQASVDQLNEYERQSLFDIAKAATTVMLLASNANSSYRQNRSKSNVPISPTRNVNTKSPKLTSPNKNKPNNLRSRKLHHLVDITQSQKDLLTAACKNQLSLSTENIRSLAHELCLPYKTVLSWIHNYQTRIQQNISSRSQAKINSDLHHEKESNGELLDSVPLKKQRETRIVTTTTTNTTSTISHLSSSFQGIVHKQLQHNRRKPINPTRLACSVVVIKNSPGKSLHTANLSNSNEHENSVVPVT</sequence>
<dbReference type="PANTHER" id="PTHR14043:SF2">
    <property type="entry name" value="HOMEOBOX PROTEIN CUT"/>
    <property type="match status" value="1"/>
</dbReference>
<evidence type="ECO:0000256" key="2">
    <source>
        <dbReference type="ARBA" id="ARBA00022737"/>
    </source>
</evidence>
<feature type="compositionally biased region" description="Low complexity" evidence="9">
    <location>
        <begin position="1302"/>
        <end position="1319"/>
    </location>
</feature>
<name>A0A4Z2DNW3_SCHJA</name>
<feature type="compositionally biased region" description="Polar residues" evidence="9">
    <location>
        <begin position="686"/>
        <end position="701"/>
    </location>
</feature>
<feature type="region of interest" description="Disordered" evidence="9">
    <location>
        <begin position="1636"/>
        <end position="1703"/>
    </location>
</feature>
<dbReference type="SUPFAM" id="SSF47413">
    <property type="entry name" value="lambda repressor-like DNA-binding domains"/>
    <property type="match status" value="3"/>
</dbReference>
<dbReference type="GO" id="GO:0005634">
    <property type="term" value="C:nucleus"/>
    <property type="evidence" value="ECO:0007669"/>
    <property type="project" value="UniProtKB-SubCell"/>
</dbReference>
<gene>
    <name evidence="11" type="ORF">EWB00_010730</name>
</gene>
<dbReference type="Proteomes" id="UP000311919">
    <property type="component" value="Unassembled WGS sequence"/>
</dbReference>
<evidence type="ECO:0000259" key="10">
    <source>
        <dbReference type="PROSITE" id="PS51042"/>
    </source>
</evidence>
<feature type="domain" description="CUT" evidence="10">
    <location>
        <begin position="1191"/>
        <end position="1278"/>
    </location>
</feature>
<evidence type="ECO:0000256" key="5">
    <source>
        <dbReference type="ARBA" id="ARBA00023125"/>
    </source>
</evidence>
<keyword evidence="4" id="KW-0175">Coiled coil</keyword>
<keyword evidence="8" id="KW-0539">Nucleus</keyword>
<feature type="domain" description="CUT" evidence="10">
    <location>
        <begin position="1484"/>
        <end position="1571"/>
    </location>
</feature>
<evidence type="ECO:0000256" key="9">
    <source>
        <dbReference type="SAM" id="MobiDB-lite"/>
    </source>
</evidence>
<dbReference type="PANTHER" id="PTHR14043">
    <property type="entry name" value="CCAAT DISPLACEMENT PROTEIN-RELATED"/>
    <property type="match status" value="1"/>
</dbReference>
<feature type="compositionally biased region" description="Polar residues" evidence="9">
    <location>
        <begin position="1679"/>
        <end position="1703"/>
    </location>
</feature>
<evidence type="ECO:0000313" key="12">
    <source>
        <dbReference type="Proteomes" id="UP000311919"/>
    </source>
</evidence>
<evidence type="ECO:0000256" key="6">
    <source>
        <dbReference type="ARBA" id="ARBA00023155"/>
    </source>
</evidence>
<keyword evidence="5 11" id="KW-0238">DNA-binding</keyword>
<feature type="compositionally biased region" description="Low complexity" evidence="9">
    <location>
        <begin position="1429"/>
        <end position="1441"/>
    </location>
</feature>
<evidence type="ECO:0000256" key="7">
    <source>
        <dbReference type="ARBA" id="ARBA00023163"/>
    </source>
</evidence>
<feature type="domain" description="CUT" evidence="10">
    <location>
        <begin position="514"/>
        <end position="601"/>
    </location>
</feature>
<dbReference type="OrthoDB" id="10257567at2759"/>
<organism evidence="11 12">
    <name type="scientific">Schistosoma japonicum</name>
    <name type="common">Blood fluke</name>
    <dbReference type="NCBI Taxonomy" id="6182"/>
    <lineage>
        <taxon>Eukaryota</taxon>
        <taxon>Metazoa</taxon>
        <taxon>Spiralia</taxon>
        <taxon>Lophotrochozoa</taxon>
        <taxon>Platyhelminthes</taxon>
        <taxon>Trematoda</taxon>
        <taxon>Digenea</taxon>
        <taxon>Strigeidida</taxon>
        <taxon>Schistosomatoidea</taxon>
        <taxon>Schistosomatidae</taxon>
        <taxon>Schistosoma</taxon>
    </lineage>
</organism>
<evidence type="ECO:0000313" key="11">
    <source>
        <dbReference type="EMBL" id="TNN18082.1"/>
    </source>
</evidence>
<accession>A0A4Z2DNW3</accession>
<feature type="compositionally biased region" description="Polar residues" evidence="9">
    <location>
        <begin position="1291"/>
        <end position="1301"/>
    </location>
</feature>
<comment type="caution">
    <text evidence="11">The sequence shown here is derived from an EMBL/GenBank/DDBJ whole genome shotgun (WGS) entry which is preliminary data.</text>
</comment>
<evidence type="ECO:0000256" key="1">
    <source>
        <dbReference type="ARBA" id="ARBA00004123"/>
    </source>
</evidence>
<feature type="region of interest" description="Disordered" evidence="9">
    <location>
        <begin position="1291"/>
        <end position="1325"/>
    </location>
</feature>
<evidence type="ECO:0000256" key="4">
    <source>
        <dbReference type="ARBA" id="ARBA00023054"/>
    </source>
</evidence>
<feature type="compositionally biased region" description="Polar residues" evidence="9">
    <location>
        <begin position="712"/>
        <end position="721"/>
    </location>
</feature>
<keyword evidence="2" id="KW-0677">Repeat</keyword>
<dbReference type="GO" id="GO:0000981">
    <property type="term" value="F:DNA-binding transcription factor activity, RNA polymerase II-specific"/>
    <property type="evidence" value="ECO:0007669"/>
    <property type="project" value="TreeGrafter"/>
</dbReference>
<keyword evidence="12" id="KW-1185">Reference proteome</keyword>
<dbReference type="PROSITE" id="PS51042">
    <property type="entry name" value="CUT"/>
    <property type="match status" value="3"/>
</dbReference>